<reference evidence="1 2" key="1">
    <citation type="submission" date="2020-07" db="EMBL/GenBank/DDBJ databases">
        <title>Sequencing the genomes of 1000 actinobacteria strains.</title>
        <authorList>
            <person name="Klenk H.-P."/>
        </authorList>
    </citation>
    <scope>NUCLEOTIDE SEQUENCE [LARGE SCALE GENOMIC DNA]</scope>
    <source>
        <strain evidence="1 2">DSM 44749</strain>
    </source>
</reference>
<dbReference type="Proteomes" id="UP000549695">
    <property type="component" value="Unassembled WGS sequence"/>
</dbReference>
<dbReference type="AlphaFoldDB" id="A0A852WDH8"/>
<accession>A0A852WDH8</accession>
<evidence type="ECO:0000313" key="2">
    <source>
        <dbReference type="Proteomes" id="UP000549695"/>
    </source>
</evidence>
<comment type="caution">
    <text evidence="1">The sequence shown here is derived from an EMBL/GenBank/DDBJ whole genome shotgun (WGS) entry which is preliminary data.</text>
</comment>
<sequence>MVTSGMNMREDSKPAYLSSEPRNYCCKIAGTEVVSGGVLTASCHVTGERTTNGNDTDPVDDSNAGRFESSRWYFAVNSSGSKGYLSEVWTSAASRGGLGLPIC</sequence>
<evidence type="ECO:0000313" key="1">
    <source>
        <dbReference type="EMBL" id="NYG05421.1"/>
    </source>
</evidence>
<protein>
    <submittedName>
        <fullName evidence="1">Uncharacterized protein</fullName>
    </submittedName>
</protein>
<keyword evidence="2" id="KW-1185">Reference proteome</keyword>
<gene>
    <name evidence="1" type="ORF">HDA37_005775</name>
</gene>
<organism evidence="1 2">
    <name type="scientific">Pseudonocardia alni</name>
    <name type="common">Amycolata alni</name>
    <dbReference type="NCBI Taxonomy" id="33907"/>
    <lineage>
        <taxon>Bacteria</taxon>
        <taxon>Bacillati</taxon>
        <taxon>Actinomycetota</taxon>
        <taxon>Actinomycetes</taxon>
        <taxon>Pseudonocardiales</taxon>
        <taxon>Pseudonocardiaceae</taxon>
        <taxon>Pseudonocardia</taxon>
    </lineage>
</organism>
<dbReference type="EMBL" id="JACCCZ010000002">
    <property type="protein sequence ID" value="NYG05421.1"/>
    <property type="molecule type" value="Genomic_DNA"/>
</dbReference>
<name>A0A852WDH8_PSEA5</name>
<proteinExistence type="predicted"/>